<dbReference type="Proteomes" id="UP000031971">
    <property type="component" value="Unassembled WGS sequence"/>
</dbReference>
<proteinExistence type="predicted"/>
<dbReference type="SUPFAM" id="SSF110857">
    <property type="entry name" value="Gamma-glutamyl cyclotransferase-like"/>
    <property type="match status" value="1"/>
</dbReference>
<dbReference type="STRING" id="272627.CCC_03871"/>
<dbReference type="GO" id="GO:0016740">
    <property type="term" value="F:transferase activity"/>
    <property type="evidence" value="ECO:0007669"/>
    <property type="project" value="UniProtKB-KW"/>
</dbReference>
<dbReference type="Pfam" id="PF06094">
    <property type="entry name" value="GGACT"/>
    <property type="match status" value="1"/>
</dbReference>
<dbReference type="InterPro" id="IPR045038">
    <property type="entry name" value="AIG2-like"/>
</dbReference>
<comment type="caution">
    <text evidence="4">The sequence shown here is derived from an EMBL/GenBank/DDBJ whole genome shotgun (WGS) entry which is preliminary data.</text>
</comment>
<dbReference type="InterPro" id="IPR009288">
    <property type="entry name" value="AIG2-like_dom"/>
</dbReference>
<dbReference type="PANTHER" id="PTHR31544">
    <property type="entry name" value="AIG2-LIKE PROTEIN D"/>
    <property type="match status" value="1"/>
</dbReference>
<protein>
    <recommendedName>
        <fullName evidence="2">Putative gamma-glutamylcyclotransferase</fullName>
    </recommendedName>
</protein>
<dbReference type="AlphaFoldDB" id="A0A0C2YIY1"/>
<dbReference type="CDD" id="cd06661">
    <property type="entry name" value="GGCT_like"/>
    <property type="match status" value="1"/>
</dbReference>
<dbReference type="PANTHER" id="PTHR31544:SF2">
    <property type="entry name" value="AIG2-LIKE PROTEIN D"/>
    <property type="match status" value="1"/>
</dbReference>
<sequence length="145" mass="16333">MPQDDLPMFFFGTLMDGDVLAVVLGHPCAPQAQEPARLSGWRRVTIAGRSYPMLIPHATGVVEGILVSGLDETDRDRLSYYEGPEYRIGLLPVRLKDGREVTAEAYLGKPEVNASREEWRLDTWRLRHKRAALTRIGALMAGWRD</sequence>
<dbReference type="RefSeq" id="WP_236686313.1">
    <property type="nucleotide sequence ID" value="NZ_JXSL01000022.1"/>
</dbReference>
<organism evidence="4 5">
    <name type="scientific">Paramagnetospirillum magnetotacticum MS-1</name>
    <dbReference type="NCBI Taxonomy" id="272627"/>
    <lineage>
        <taxon>Bacteria</taxon>
        <taxon>Pseudomonadati</taxon>
        <taxon>Pseudomonadota</taxon>
        <taxon>Alphaproteobacteria</taxon>
        <taxon>Rhodospirillales</taxon>
        <taxon>Magnetospirillaceae</taxon>
        <taxon>Paramagnetospirillum</taxon>
    </lineage>
</organism>
<evidence type="ECO:0000256" key="2">
    <source>
        <dbReference type="ARBA" id="ARBA00030602"/>
    </source>
</evidence>
<reference evidence="4 5" key="1">
    <citation type="submission" date="2015-01" db="EMBL/GenBank/DDBJ databases">
        <title>Genome Sequence of Magnetospirillum magnetotacticum Strain MS-1.</title>
        <authorList>
            <person name="Marinov G.K."/>
            <person name="Smalley M.D."/>
            <person name="DeSalvo G."/>
        </authorList>
    </citation>
    <scope>NUCLEOTIDE SEQUENCE [LARGE SCALE GENOMIC DNA]</scope>
    <source>
        <strain evidence="4 5">MS-1</strain>
    </source>
</reference>
<keyword evidence="1" id="KW-0808">Transferase</keyword>
<evidence type="ECO:0000259" key="3">
    <source>
        <dbReference type="Pfam" id="PF06094"/>
    </source>
</evidence>
<feature type="domain" description="Gamma-glutamylcyclotransferase AIG2-like" evidence="3">
    <location>
        <begin position="8"/>
        <end position="121"/>
    </location>
</feature>
<gene>
    <name evidence="4" type="ORF">CCC_03871</name>
</gene>
<name>A0A0C2YIY1_PARME</name>
<dbReference type="InterPro" id="IPR013024">
    <property type="entry name" value="GGCT-like"/>
</dbReference>
<dbReference type="Gene3D" id="3.10.490.10">
    <property type="entry name" value="Gamma-glutamyl cyclotransferase-like"/>
    <property type="match status" value="1"/>
</dbReference>
<evidence type="ECO:0000313" key="4">
    <source>
        <dbReference type="EMBL" id="KIL99699.1"/>
    </source>
</evidence>
<evidence type="ECO:0000256" key="1">
    <source>
        <dbReference type="ARBA" id="ARBA00022679"/>
    </source>
</evidence>
<accession>A0A0C2YIY1</accession>
<dbReference type="InterPro" id="IPR036568">
    <property type="entry name" value="GGCT-like_sf"/>
</dbReference>
<evidence type="ECO:0000313" key="5">
    <source>
        <dbReference type="Proteomes" id="UP000031971"/>
    </source>
</evidence>
<keyword evidence="5" id="KW-1185">Reference proteome</keyword>
<dbReference type="EMBL" id="JXSL01000022">
    <property type="protein sequence ID" value="KIL99699.1"/>
    <property type="molecule type" value="Genomic_DNA"/>
</dbReference>